<dbReference type="SUPFAM" id="SSF52151">
    <property type="entry name" value="FabD/lysophospholipase-like"/>
    <property type="match status" value="1"/>
</dbReference>
<dbReference type="Gene3D" id="3.30.40.10">
    <property type="entry name" value="Zinc/RING finger domain, C3HC4 (zinc finger)"/>
    <property type="match status" value="1"/>
</dbReference>
<evidence type="ECO:0000256" key="4">
    <source>
        <dbReference type="ARBA" id="ARBA00022833"/>
    </source>
</evidence>
<keyword evidence="10" id="KW-1185">Reference proteome</keyword>
<comment type="caution">
    <text evidence="9">The sequence shown here is derived from an EMBL/GenBank/DDBJ whole genome shotgun (WGS) entry which is preliminary data.</text>
</comment>
<reference evidence="9" key="2">
    <citation type="journal article" date="2023" name="IMA Fungus">
        <title>Comparative genomic study of the Penicillium genus elucidates a diverse pangenome and 15 lateral gene transfer events.</title>
        <authorList>
            <person name="Petersen C."/>
            <person name="Sorensen T."/>
            <person name="Nielsen M.R."/>
            <person name="Sondergaard T.E."/>
            <person name="Sorensen J.L."/>
            <person name="Fitzpatrick D.A."/>
            <person name="Frisvad J.C."/>
            <person name="Nielsen K.L."/>
        </authorList>
    </citation>
    <scope>NUCLEOTIDE SEQUENCE</scope>
    <source>
        <strain evidence="9">IBT 22155</strain>
    </source>
</reference>
<feature type="active site" description="Nucleophile" evidence="7">
    <location>
        <position position="525"/>
    </location>
</feature>
<dbReference type="InterPro" id="IPR013083">
    <property type="entry name" value="Znf_RING/FYVE/PHD"/>
</dbReference>
<gene>
    <name evidence="9" type="ORF">N7515_010224</name>
</gene>
<evidence type="ECO:0000256" key="7">
    <source>
        <dbReference type="PROSITE-ProRule" id="PRU01161"/>
    </source>
</evidence>
<keyword evidence="1" id="KW-0479">Metal-binding</keyword>
<protein>
    <recommendedName>
        <fullName evidence="8">PNPLA domain-containing protein</fullName>
    </recommendedName>
</protein>
<dbReference type="InterPro" id="IPR002641">
    <property type="entry name" value="PNPLA_dom"/>
</dbReference>
<sequence>MQNSIDIGWLDVGTREDSKFAIQDHGRLRRVISELEDQDNQYPSLCVFLGGKTKNYALQQLYPLNNIRRHESEAPIKLRYDVASLQSPQPFLLADGDIPNTDKFYAAKRLDAGVGHPVSWNNHSAAKILLVLWSRLIFVFTDVVCIFIDDNACLEKVVRFLVSCLQLRSASSFPSQNLPRAIFIYGPLVTKEERGIPDIELLYRKVQESGYNDLSGLFSSSISLDLQYHLSDTTRFQRIKASITEQVDAISSIRQENQARLNGTHLMALFQSAIYHTLEDISHPFDFVKATRKDRPVSPCAEPHLAHYLEIGHRANLSLSALAPTISSALFMDHYVPEMLAINPRMVFGILYRSAVNTAYYISKELWPGVCPARETDLVELHFLLLYKRFSENAVSSINLRKEQLKSLSGQVARLKSSRICLVCLLRSAQHVLACGHTVCDRCAQILGSPTSGLEYQFTIKGCLYCLYQRPLVVDVLPPTMSPTILAIDGGGVRGVIPLEFLLLVQEHLRPCAIQGVIDLALGTSSGGLIALGLFAMAWDVTDCSEQFNTLACRIFRERRQIFGFTSVFGNMAKWVQWLLHDSCYDSRVFDAALKNAFGEHRRIFGASREDPPGPRRSGPKVGVVTTSISRDTGAFVMGNFNASHDSGDENGKFKGRATAAAPFYFTPVDLQGIGSFQDGGLKYNFAGEIAHQVSRQIWPTAMGSPRMLSLGTGKAQSRDQTPHFRHVFCDSFIRRGFDAWMSTMETDSDWKKWRGRLNDSVKSDSHRLDVPLGNAPHTIDAVEAMEEYRNLVILQTGSARMARDAATTLLISRLFFVVGSLPENTATPFWCRGSVRCKGPARLVILALENLYPDGLEYVSDGGLIDRFGGLDSLCASCGRYSQSISFLTSHLEYTVNIYLQSSSKTRWRIGGFPESVASFVAAQGLRSAFGRDDHGYPCRQPCQSCDMIGSPVRGRRRKREPRSSGDVYPRKRVLV</sequence>
<feature type="short sequence motif" description="GXSXG" evidence="7">
    <location>
        <begin position="523"/>
        <end position="527"/>
    </location>
</feature>
<accession>A0A9W9GII7</accession>
<evidence type="ECO:0000256" key="3">
    <source>
        <dbReference type="ARBA" id="ARBA00022801"/>
    </source>
</evidence>
<dbReference type="PROSITE" id="PS51635">
    <property type="entry name" value="PNPLA"/>
    <property type="match status" value="1"/>
</dbReference>
<dbReference type="CDD" id="cd07199">
    <property type="entry name" value="Pat17_PNPLA8_PNPLA9_like"/>
    <property type="match status" value="1"/>
</dbReference>
<dbReference type="PROSITE" id="PS00518">
    <property type="entry name" value="ZF_RING_1"/>
    <property type="match status" value="1"/>
</dbReference>
<keyword evidence="4" id="KW-0862">Zinc</keyword>
<dbReference type="GO" id="GO:0016020">
    <property type="term" value="C:membrane"/>
    <property type="evidence" value="ECO:0007669"/>
    <property type="project" value="TreeGrafter"/>
</dbReference>
<dbReference type="GO" id="GO:0046486">
    <property type="term" value="P:glycerolipid metabolic process"/>
    <property type="evidence" value="ECO:0007669"/>
    <property type="project" value="UniProtKB-ARBA"/>
</dbReference>
<organism evidence="9 10">
    <name type="scientific">Penicillium bovifimosum</name>
    <dbReference type="NCBI Taxonomy" id="126998"/>
    <lineage>
        <taxon>Eukaryota</taxon>
        <taxon>Fungi</taxon>
        <taxon>Dikarya</taxon>
        <taxon>Ascomycota</taxon>
        <taxon>Pezizomycotina</taxon>
        <taxon>Eurotiomycetes</taxon>
        <taxon>Eurotiomycetidae</taxon>
        <taxon>Eurotiales</taxon>
        <taxon>Aspergillaceae</taxon>
        <taxon>Penicillium</taxon>
    </lineage>
</organism>
<evidence type="ECO:0000256" key="6">
    <source>
        <dbReference type="ARBA" id="ARBA00023098"/>
    </source>
</evidence>
<dbReference type="GeneID" id="81410138"/>
<evidence type="ECO:0000313" key="9">
    <source>
        <dbReference type="EMBL" id="KAJ5120836.1"/>
    </source>
</evidence>
<dbReference type="Proteomes" id="UP001149079">
    <property type="component" value="Unassembled WGS sequence"/>
</dbReference>
<evidence type="ECO:0000256" key="5">
    <source>
        <dbReference type="ARBA" id="ARBA00022963"/>
    </source>
</evidence>
<dbReference type="InterPro" id="IPR016035">
    <property type="entry name" value="Acyl_Trfase/lysoPLipase"/>
</dbReference>
<dbReference type="PANTHER" id="PTHR24185:SF1">
    <property type="entry name" value="CALCIUM-INDEPENDENT PHOSPHOLIPASE A2-GAMMA"/>
    <property type="match status" value="1"/>
</dbReference>
<evidence type="ECO:0000256" key="1">
    <source>
        <dbReference type="ARBA" id="ARBA00022723"/>
    </source>
</evidence>
<keyword evidence="2" id="KW-0863">Zinc-finger</keyword>
<dbReference type="GO" id="GO:0047499">
    <property type="term" value="F:calcium-independent phospholipase A2 activity"/>
    <property type="evidence" value="ECO:0007669"/>
    <property type="project" value="TreeGrafter"/>
</dbReference>
<dbReference type="GO" id="GO:0016042">
    <property type="term" value="P:lipid catabolic process"/>
    <property type="evidence" value="ECO:0007669"/>
    <property type="project" value="UniProtKB-UniRule"/>
</dbReference>
<dbReference type="GO" id="GO:0019369">
    <property type="term" value="P:arachidonate metabolic process"/>
    <property type="evidence" value="ECO:0007669"/>
    <property type="project" value="TreeGrafter"/>
</dbReference>
<dbReference type="PANTHER" id="PTHR24185">
    <property type="entry name" value="CALCIUM-INDEPENDENT PHOSPHOLIPASE A2-GAMMA"/>
    <property type="match status" value="1"/>
</dbReference>
<dbReference type="EMBL" id="JAPQKL010000008">
    <property type="protein sequence ID" value="KAJ5120836.1"/>
    <property type="molecule type" value="Genomic_DNA"/>
</dbReference>
<feature type="short sequence motif" description="GXGXXG" evidence="7">
    <location>
        <begin position="490"/>
        <end position="495"/>
    </location>
</feature>
<dbReference type="GO" id="GO:0008270">
    <property type="term" value="F:zinc ion binding"/>
    <property type="evidence" value="ECO:0007669"/>
    <property type="project" value="UniProtKB-KW"/>
</dbReference>
<keyword evidence="5 7" id="KW-0442">Lipid degradation</keyword>
<evidence type="ECO:0000256" key="2">
    <source>
        <dbReference type="ARBA" id="ARBA00022771"/>
    </source>
</evidence>
<name>A0A9W9GII7_9EURO</name>
<reference evidence="9" key="1">
    <citation type="submission" date="2022-11" db="EMBL/GenBank/DDBJ databases">
        <authorList>
            <person name="Petersen C."/>
        </authorList>
    </citation>
    <scope>NUCLEOTIDE SEQUENCE</scope>
    <source>
        <strain evidence="9">IBT 22155</strain>
    </source>
</reference>
<keyword evidence="6 7" id="KW-0443">Lipid metabolism</keyword>
<dbReference type="AlphaFoldDB" id="A0A9W9GII7"/>
<evidence type="ECO:0000313" key="10">
    <source>
        <dbReference type="Proteomes" id="UP001149079"/>
    </source>
</evidence>
<feature type="short sequence motif" description="DGA/G" evidence="7">
    <location>
        <begin position="679"/>
        <end position="681"/>
    </location>
</feature>
<proteinExistence type="predicted"/>
<dbReference type="RefSeq" id="XP_056517340.1">
    <property type="nucleotide sequence ID" value="XM_056670967.1"/>
</dbReference>
<dbReference type="OrthoDB" id="194358at2759"/>
<dbReference type="Gene3D" id="3.40.1090.10">
    <property type="entry name" value="Cytosolic phospholipase A2 catalytic domain"/>
    <property type="match status" value="1"/>
</dbReference>
<evidence type="ECO:0000259" key="8">
    <source>
        <dbReference type="PROSITE" id="PS51635"/>
    </source>
</evidence>
<dbReference type="Pfam" id="PF01734">
    <property type="entry name" value="Patatin"/>
    <property type="match status" value="1"/>
</dbReference>
<dbReference type="InterPro" id="IPR017907">
    <property type="entry name" value="Znf_RING_CS"/>
</dbReference>
<feature type="domain" description="PNPLA" evidence="8">
    <location>
        <begin position="486"/>
        <end position="692"/>
    </location>
</feature>
<feature type="active site" description="Proton acceptor" evidence="7">
    <location>
        <position position="679"/>
    </location>
</feature>
<keyword evidence="3 7" id="KW-0378">Hydrolase</keyword>